<sequence length="67" mass="8051">MWHIVAIGYIFVTLMFSIAQPGLARKLIYLTFFTILPTLFMFWAAFIRLRNKKIKREEEENDRTLPE</sequence>
<dbReference type="AlphaFoldDB" id="A0A9X0ZQG2"/>
<accession>A0A9X0ZQG2</accession>
<comment type="caution">
    <text evidence="2">The sequence shown here is derived from an EMBL/GenBank/DDBJ whole genome shotgun (WGS) entry which is preliminary data.</text>
</comment>
<evidence type="ECO:0000256" key="1">
    <source>
        <dbReference type="SAM" id="Phobius"/>
    </source>
</evidence>
<organism evidence="2 3">
    <name type="scientific">Neisseria elongata subsp. nitroreducens</name>
    <dbReference type="NCBI Taxonomy" id="90367"/>
    <lineage>
        <taxon>Bacteria</taxon>
        <taxon>Pseudomonadati</taxon>
        <taxon>Pseudomonadota</taxon>
        <taxon>Betaproteobacteria</taxon>
        <taxon>Neisseriales</taxon>
        <taxon>Neisseriaceae</taxon>
        <taxon>Neisseria</taxon>
    </lineage>
</organism>
<evidence type="ECO:0000313" key="3">
    <source>
        <dbReference type="Proteomes" id="UP000708805"/>
    </source>
</evidence>
<gene>
    <name evidence="2" type="ORF">J8641_01080</name>
</gene>
<dbReference type="Proteomes" id="UP000708805">
    <property type="component" value="Unassembled WGS sequence"/>
</dbReference>
<proteinExistence type="predicted"/>
<keyword evidence="1" id="KW-0812">Transmembrane</keyword>
<name>A0A9X0ZQG2_NEIEL</name>
<reference evidence="2" key="1">
    <citation type="submission" date="2021-04" db="EMBL/GenBank/DDBJ databases">
        <title>Genomic characterization of endocarditis-associated Neisseria elongata subsp. nitroreducens.</title>
        <authorList>
            <person name="Schorner M."/>
            <person name="Passarelli-Araujo H."/>
            <person name="Scheffer M."/>
            <person name="Barazzetti F."/>
            <person name="Martins J."/>
            <person name="Machado H."/>
            <person name="Palmeiro J."/>
            <person name="Bazzo M."/>
        </authorList>
    </citation>
    <scope>NUCLEOTIDE SEQUENCE</scope>
    <source>
        <strain evidence="2">Nel_M001</strain>
    </source>
</reference>
<keyword evidence="1" id="KW-0472">Membrane</keyword>
<dbReference type="RefSeq" id="WP_214037272.1">
    <property type="nucleotide sequence ID" value="NZ_JAGJWT010000001.1"/>
</dbReference>
<keyword evidence="1" id="KW-1133">Transmembrane helix</keyword>
<evidence type="ECO:0000313" key="2">
    <source>
        <dbReference type="EMBL" id="MBS9339445.1"/>
    </source>
</evidence>
<protein>
    <submittedName>
        <fullName evidence="2">Uncharacterized protein</fullName>
    </submittedName>
</protein>
<feature type="transmembrane region" description="Helical" evidence="1">
    <location>
        <begin position="29"/>
        <end position="47"/>
    </location>
</feature>
<dbReference type="EMBL" id="JAGJWT010000001">
    <property type="protein sequence ID" value="MBS9339445.1"/>
    <property type="molecule type" value="Genomic_DNA"/>
</dbReference>